<evidence type="ECO:0000256" key="10">
    <source>
        <dbReference type="ARBA" id="ARBA00022723"/>
    </source>
</evidence>
<feature type="compositionally biased region" description="Basic residues" evidence="22">
    <location>
        <begin position="450"/>
        <end position="472"/>
    </location>
</feature>
<dbReference type="Gene3D" id="1.10.510.10">
    <property type="entry name" value="Transferase(Phosphotransferase) domain 1"/>
    <property type="match status" value="1"/>
</dbReference>
<comment type="similarity">
    <text evidence="3">Belongs to the protein kinase superfamily. RIO-type Ser/Thr kinase family.</text>
</comment>
<feature type="compositionally biased region" description="Basic and acidic residues" evidence="22">
    <location>
        <begin position="433"/>
        <end position="449"/>
    </location>
</feature>
<gene>
    <name evidence="24" type="ORF">GSBLH_T00001824001</name>
</gene>
<evidence type="ECO:0000256" key="18">
    <source>
        <dbReference type="ARBA" id="ARBA00068838"/>
    </source>
</evidence>
<dbReference type="InterPro" id="IPR018935">
    <property type="entry name" value="RIO_kinase_CS"/>
</dbReference>
<keyword evidence="25" id="KW-1185">Reference proteome</keyword>
<dbReference type="Pfam" id="PF01163">
    <property type="entry name" value="RIO1"/>
    <property type="match status" value="1"/>
</dbReference>
<keyword evidence="14 20" id="KW-0067">ATP-binding</keyword>
<evidence type="ECO:0000256" key="14">
    <source>
        <dbReference type="ARBA" id="ARBA00022840"/>
    </source>
</evidence>
<dbReference type="GO" id="GO:0005524">
    <property type="term" value="F:ATP binding"/>
    <property type="evidence" value="ECO:0007669"/>
    <property type="project" value="UniProtKB-KW"/>
</dbReference>
<evidence type="ECO:0000313" key="25">
    <source>
        <dbReference type="Proteomes" id="UP000008312"/>
    </source>
</evidence>
<organism evidence="24">
    <name type="scientific">Blastocystis hominis</name>
    <dbReference type="NCBI Taxonomy" id="12968"/>
    <lineage>
        <taxon>Eukaryota</taxon>
        <taxon>Sar</taxon>
        <taxon>Stramenopiles</taxon>
        <taxon>Bigyra</taxon>
        <taxon>Opalozoa</taxon>
        <taxon>Opalinata</taxon>
        <taxon>Blastocystidae</taxon>
        <taxon>Blastocystis</taxon>
    </lineage>
</organism>
<dbReference type="SMART" id="SM00090">
    <property type="entry name" value="RIO"/>
    <property type="match status" value="1"/>
</dbReference>
<accession>D8M0W1</accession>
<dbReference type="OrthoDB" id="205248at2759"/>
<feature type="region of interest" description="Disordered" evidence="22">
    <location>
        <begin position="433"/>
        <end position="472"/>
    </location>
</feature>
<sequence length="472" mass="54541">MTEYSASNRVETAINKHLANEEEGKQSRHTGRDDRATTENVMDPRTRFILFQMLNRGLLTEMNGCVSTGKEANVYHAIGGNGKELAVKIYKTSILVFKDRERYVAGDFRFRHGFNKSNPRKMVAMWAEKERRNLGRLYAAGLPVPQTYSLTRNVLVMEFLGQNGWPAPRLKDVELTKKSYNRIYLRLVHLLRDMYQKCRLVHGDLSEYNLLYYNKDVWIIDVSQSVEIDHPNALHFLRSDCKNVTDYFAKNGVEVMATKELFDFVTRHTLQESEYDSYIERAIEASRAIMQSGSYQNEEQVFMSAFIPQNLFEVVHIEKDISNLKRGNIQEIFYSALTGIDIAMKQEEEQAEEAEAEEEEENGGNGGNGGNSEEESENEERSGFEVEYNDEEVRRVLEEHTVPIEATLADDEVEAVETVEEVKEVPYTLKNATKEEKKAHKQLVKEQKREKRKTKIPKSVKKRAQKQAKLRK</sequence>
<comment type="cofactor">
    <cofactor evidence="1 21">
        <name>Mg(2+)</name>
        <dbReference type="ChEBI" id="CHEBI:18420"/>
    </cofactor>
</comment>
<evidence type="ECO:0000256" key="17">
    <source>
        <dbReference type="ARBA" id="ARBA00048679"/>
    </source>
</evidence>
<evidence type="ECO:0000256" key="9">
    <source>
        <dbReference type="ARBA" id="ARBA00022679"/>
    </source>
</evidence>
<dbReference type="Gene3D" id="3.30.200.20">
    <property type="entry name" value="Phosphorylase Kinase, domain 1"/>
    <property type="match status" value="1"/>
</dbReference>
<dbReference type="OMA" id="HPMSLDF"/>
<keyword evidence="15" id="KW-0460">Magnesium</keyword>
<evidence type="ECO:0000256" key="11">
    <source>
        <dbReference type="ARBA" id="ARBA00022741"/>
    </source>
</evidence>
<evidence type="ECO:0000313" key="24">
    <source>
        <dbReference type="EMBL" id="CBK21700.2"/>
    </source>
</evidence>
<keyword evidence="12" id="KW-0418">Kinase</keyword>
<name>D8M0W1_BLAHO</name>
<feature type="compositionally biased region" description="Basic and acidic residues" evidence="22">
    <location>
        <begin position="18"/>
        <end position="39"/>
    </location>
</feature>
<evidence type="ECO:0000256" key="21">
    <source>
        <dbReference type="PIRSR" id="PIRSR038147-3"/>
    </source>
</evidence>
<evidence type="ECO:0000256" key="20">
    <source>
        <dbReference type="PIRSR" id="PIRSR038147-2"/>
    </source>
</evidence>
<dbReference type="PANTHER" id="PTHR45723">
    <property type="entry name" value="SERINE/THREONINE-PROTEIN KINASE RIO1"/>
    <property type="match status" value="1"/>
</dbReference>
<comment type="catalytic activity">
    <reaction evidence="16">
        <text>L-threonyl-[protein] + ATP = O-phospho-L-threonyl-[protein] + ADP + H(+)</text>
        <dbReference type="Rhea" id="RHEA:46608"/>
        <dbReference type="Rhea" id="RHEA-COMP:11060"/>
        <dbReference type="Rhea" id="RHEA-COMP:11605"/>
        <dbReference type="ChEBI" id="CHEBI:15378"/>
        <dbReference type="ChEBI" id="CHEBI:30013"/>
        <dbReference type="ChEBI" id="CHEBI:30616"/>
        <dbReference type="ChEBI" id="CHEBI:61977"/>
        <dbReference type="ChEBI" id="CHEBI:456216"/>
        <dbReference type="EC" id="2.7.11.1"/>
    </reaction>
</comment>
<evidence type="ECO:0000259" key="23">
    <source>
        <dbReference type="SMART" id="SM00090"/>
    </source>
</evidence>
<dbReference type="Proteomes" id="UP000008312">
    <property type="component" value="Unassembled WGS sequence"/>
</dbReference>
<dbReference type="PIRSF" id="PIRSF038147">
    <property type="entry name" value="Ser/Thr_PK_RIO1"/>
    <property type="match status" value="1"/>
</dbReference>
<evidence type="ECO:0000256" key="12">
    <source>
        <dbReference type="ARBA" id="ARBA00022777"/>
    </source>
</evidence>
<evidence type="ECO:0000256" key="7">
    <source>
        <dbReference type="ARBA" id="ARBA00022517"/>
    </source>
</evidence>
<protein>
    <recommendedName>
        <fullName evidence="5">Serine/threonine-protein kinase RIO1</fullName>
        <ecNumber evidence="4">2.7.11.1</ecNumber>
    </recommendedName>
    <alternativeName>
        <fullName evidence="18">Serine/threonine-protein kinase rio1</fullName>
    </alternativeName>
</protein>
<dbReference type="EMBL" id="FN668644">
    <property type="protein sequence ID" value="CBK21700.2"/>
    <property type="molecule type" value="Genomic_DNA"/>
</dbReference>
<keyword evidence="7" id="KW-0690">Ribosome biogenesis</keyword>
<keyword evidence="8" id="KW-0723">Serine/threonine-protein kinase</keyword>
<keyword evidence="9" id="KW-0808">Transferase</keyword>
<dbReference type="FunFam" id="3.30.200.20:FF:000148">
    <property type="entry name" value="Serine/threonine-protein kinase RIO1"/>
    <property type="match status" value="1"/>
</dbReference>
<dbReference type="GO" id="GO:0042254">
    <property type="term" value="P:ribosome biogenesis"/>
    <property type="evidence" value="ECO:0007669"/>
    <property type="project" value="UniProtKB-KW"/>
</dbReference>
<dbReference type="GeneID" id="24919049"/>
<dbReference type="GO" id="GO:0004674">
    <property type="term" value="F:protein serine/threonine kinase activity"/>
    <property type="evidence" value="ECO:0007669"/>
    <property type="project" value="UniProtKB-KW"/>
</dbReference>
<evidence type="ECO:0000256" key="8">
    <source>
        <dbReference type="ARBA" id="ARBA00022527"/>
    </source>
</evidence>
<dbReference type="GO" id="GO:0005737">
    <property type="term" value="C:cytoplasm"/>
    <property type="evidence" value="ECO:0007669"/>
    <property type="project" value="UniProtKB-SubCell"/>
</dbReference>
<dbReference type="GO" id="GO:0016787">
    <property type="term" value="F:hydrolase activity"/>
    <property type="evidence" value="ECO:0007669"/>
    <property type="project" value="UniProtKB-KW"/>
</dbReference>
<feature type="region of interest" description="Disordered" evidence="22">
    <location>
        <begin position="16"/>
        <end position="39"/>
    </location>
</feature>
<dbReference type="EC" id="2.7.11.1" evidence="4"/>
<feature type="domain" description="RIO kinase" evidence="23">
    <location>
        <begin position="31"/>
        <end position="267"/>
    </location>
</feature>
<dbReference type="CDD" id="cd05147">
    <property type="entry name" value="RIO1_euk"/>
    <property type="match status" value="1"/>
</dbReference>
<dbReference type="GO" id="GO:0046872">
    <property type="term" value="F:metal ion binding"/>
    <property type="evidence" value="ECO:0007669"/>
    <property type="project" value="UniProtKB-KW"/>
</dbReference>
<feature type="binding site" evidence="20">
    <location>
        <position position="88"/>
    </location>
    <ligand>
        <name>ATP</name>
        <dbReference type="ChEBI" id="CHEBI:30616"/>
    </ligand>
</feature>
<evidence type="ECO:0000256" key="13">
    <source>
        <dbReference type="ARBA" id="ARBA00022801"/>
    </source>
</evidence>
<dbReference type="SUPFAM" id="SSF56112">
    <property type="entry name" value="Protein kinase-like (PK-like)"/>
    <property type="match status" value="1"/>
</dbReference>
<feature type="binding site" evidence="21">
    <location>
        <position position="221"/>
    </location>
    <ligand>
        <name>Mg(2+)</name>
        <dbReference type="ChEBI" id="CHEBI:18420"/>
    </ligand>
</feature>
<feature type="active site" description="Proton acceptor" evidence="19">
    <location>
        <position position="204"/>
    </location>
</feature>
<feature type="active site" description="4-aspartylphosphate intermediate" evidence="19">
    <location>
        <position position="221"/>
    </location>
</feature>
<keyword evidence="13" id="KW-0378">Hydrolase</keyword>
<keyword evidence="6" id="KW-0963">Cytoplasm</keyword>
<feature type="compositionally biased region" description="Acidic residues" evidence="22">
    <location>
        <begin position="349"/>
        <end position="362"/>
    </location>
</feature>
<comment type="subcellular location">
    <subcellularLocation>
        <location evidence="2">Cytoplasm</location>
    </subcellularLocation>
</comment>
<dbReference type="AlphaFoldDB" id="D8M0W1"/>
<evidence type="ECO:0000256" key="4">
    <source>
        <dbReference type="ARBA" id="ARBA00012513"/>
    </source>
</evidence>
<proteinExistence type="inferred from homology"/>
<feature type="region of interest" description="Disordered" evidence="22">
    <location>
        <begin position="347"/>
        <end position="391"/>
    </location>
</feature>
<evidence type="ECO:0000256" key="6">
    <source>
        <dbReference type="ARBA" id="ARBA00022490"/>
    </source>
</evidence>
<comment type="catalytic activity">
    <reaction evidence="17">
        <text>L-seryl-[protein] + ATP = O-phospho-L-seryl-[protein] + ADP + H(+)</text>
        <dbReference type="Rhea" id="RHEA:17989"/>
        <dbReference type="Rhea" id="RHEA-COMP:9863"/>
        <dbReference type="Rhea" id="RHEA-COMP:11604"/>
        <dbReference type="ChEBI" id="CHEBI:15378"/>
        <dbReference type="ChEBI" id="CHEBI:29999"/>
        <dbReference type="ChEBI" id="CHEBI:30616"/>
        <dbReference type="ChEBI" id="CHEBI:83421"/>
        <dbReference type="ChEBI" id="CHEBI:456216"/>
        <dbReference type="EC" id="2.7.11.1"/>
    </reaction>
</comment>
<dbReference type="PROSITE" id="PS01245">
    <property type="entry name" value="RIO1"/>
    <property type="match status" value="1"/>
</dbReference>
<evidence type="ECO:0000256" key="22">
    <source>
        <dbReference type="SAM" id="MobiDB-lite"/>
    </source>
</evidence>
<dbReference type="InterPro" id="IPR051272">
    <property type="entry name" value="RIO-type_Ser/Thr_kinase"/>
</dbReference>
<feature type="binding site" evidence="20">
    <location>
        <position position="160"/>
    </location>
    <ligand>
        <name>ATP</name>
        <dbReference type="ChEBI" id="CHEBI:30616"/>
    </ligand>
</feature>
<dbReference type="InterPro" id="IPR017407">
    <property type="entry name" value="Ser/Thr_kinase_Rio1"/>
</dbReference>
<keyword evidence="11 20" id="KW-0547">Nucleotide-binding</keyword>
<evidence type="ECO:0000256" key="16">
    <source>
        <dbReference type="ARBA" id="ARBA00047899"/>
    </source>
</evidence>
<dbReference type="InParanoid" id="D8M0W1"/>
<keyword evidence="10" id="KW-0479">Metal-binding</keyword>
<reference evidence="24" key="1">
    <citation type="submission" date="2010-02" db="EMBL/GenBank/DDBJ databases">
        <title>Sequencing and annotation of the Blastocystis hominis genome.</title>
        <authorList>
            <person name="Wincker P."/>
        </authorList>
    </citation>
    <scope>NUCLEOTIDE SEQUENCE</scope>
    <source>
        <strain evidence="24">Singapore isolate B</strain>
    </source>
</reference>
<evidence type="ECO:0000256" key="3">
    <source>
        <dbReference type="ARBA" id="ARBA00009196"/>
    </source>
</evidence>
<evidence type="ECO:0000256" key="5">
    <source>
        <dbReference type="ARBA" id="ARBA00016038"/>
    </source>
</evidence>
<feature type="binding site" evidence="21">
    <location>
        <position position="209"/>
    </location>
    <ligand>
        <name>Mg(2+)</name>
        <dbReference type="ChEBI" id="CHEBI:18420"/>
    </ligand>
</feature>
<evidence type="ECO:0000256" key="2">
    <source>
        <dbReference type="ARBA" id="ARBA00004496"/>
    </source>
</evidence>
<evidence type="ECO:0000256" key="19">
    <source>
        <dbReference type="PIRSR" id="PIRSR038147-1"/>
    </source>
</evidence>
<evidence type="ECO:0000256" key="1">
    <source>
        <dbReference type="ARBA" id="ARBA00001946"/>
    </source>
</evidence>
<evidence type="ECO:0000256" key="15">
    <source>
        <dbReference type="ARBA" id="ARBA00022842"/>
    </source>
</evidence>
<dbReference type="RefSeq" id="XP_012895748.1">
    <property type="nucleotide sequence ID" value="XM_013040294.1"/>
</dbReference>
<dbReference type="InterPro" id="IPR018934">
    <property type="entry name" value="RIO_dom"/>
</dbReference>
<dbReference type="InterPro" id="IPR011009">
    <property type="entry name" value="Kinase-like_dom_sf"/>
</dbReference>
<dbReference type="InterPro" id="IPR000687">
    <property type="entry name" value="RIO_kinase"/>
</dbReference>